<name>Q7UMN6_RHOBA</name>
<sequence length="142" mass="16163">MMNHRSTRRTSPSRNAFTMIELVVAASIMIALMSVVTSLTFRIHRVWQDTNQQRIATWAVSSELERITSLPLDDIATTLDELEASEELRNLLTEPEWSGDLIDDELGPRVALRLDWKRRHPGKPLELVGWVLDTTAQQEASP</sequence>
<proteinExistence type="predicted"/>
<dbReference type="HOGENOM" id="CLU_1814302_0_0_0"/>
<dbReference type="InParanoid" id="Q7UMN6"/>
<reference evidence="1 2" key="1">
    <citation type="journal article" date="2003" name="Proc. Natl. Acad. Sci. U.S.A.">
        <title>Complete genome sequence of the marine planctomycete Pirellula sp. strain 1.</title>
        <authorList>
            <person name="Gloeckner F.O."/>
            <person name="Kube M."/>
            <person name="Bauer M."/>
            <person name="Teeling H."/>
            <person name="Lombardot T."/>
            <person name="Ludwig W."/>
            <person name="Gade D."/>
            <person name="Beck A."/>
            <person name="Borzym K."/>
            <person name="Heitmann K."/>
            <person name="Rabus R."/>
            <person name="Schlesner H."/>
            <person name="Amann R."/>
            <person name="Reinhardt R."/>
        </authorList>
    </citation>
    <scope>NUCLEOTIDE SEQUENCE [LARGE SCALE GENOMIC DNA]</scope>
    <source>
        <strain evidence="2">DSM 10527 / NCIMB 13988 / SH1</strain>
    </source>
</reference>
<evidence type="ECO:0000313" key="1">
    <source>
        <dbReference type="EMBL" id="CAD75880.1"/>
    </source>
</evidence>
<protein>
    <recommendedName>
        <fullName evidence="3">General secretion pathway protein I</fullName>
    </recommendedName>
</protein>
<keyword evidence="2" id="KW-1185">Reference proteome</keyword>
<dbReference type="KEGG" id="rba:RB8713"/>
<organism evidence="1 2">
    <name type="scientific">Rhodopirellula baltica (strain DSM 10527 / NCIMB 13988 / SH1)</name>
    <dbReference type="NCBI Taxonomy" id="243090"/>
    <lineage>
        <taxon>Bacteria</taxon>
        <taxon>Pseudomonadati</taxon>
        <taxon>Planctomycetota</taxon>
        <taxon>Planctomycetia</taxon>
        <taxon>Pirellulales</taxon>
        <taxon>Pirellulaceae</taxon>
        <taxon>Rhodopirellula</taxon>
    </lineage>
</organism>
<dbReference type="OrthoDB" id="279546at2"/>
<gene>
    <name evidence="1" type="ordered locus">RB8713</name>
</gene>
<evidence type="ECO:0000313" key="2">
    <source>
        <dbReference type="Proteomes" id="UP000001025"/>
    </source>
</evidence>
<dbReference type="EnsemblBacteria" id="CAD75880">
    <property type="protein sequence ID" value="CAD75880"/>
    <property type="gene ID" value="RB8713"/>
</dbReference>
<accession>Q7UMN6</accession>
<dbReference type="PATRIC" id="fig|243090.15.peg.4181"/>
<dbReference type="AlphaFoldDB" id="Q7UMN6"/>
<evidence type="ECO:0008006" key="3">
    <source>
        <dbReference type="Google" id="ProtNLM"/>
    </source>
</evidence>
<dbReference type="Proteomes" id="UP000001025">
    <property type="component" value="Chromosome"/>
</dbReference>
<dbReference type="STRING" id="243090.RB8713"/>
<dbReference type="EMBL" id="BX294148">
    <property type="protein sequence ID" value="CAD75880.1"/>
    <property type="molecule type" value="Genomic_DNA"/>
</dbReference>